<keyword evidence="4" id="KW-1185">Reference proteome</keyword>
<dbReference type="PROSITE" id="PS51746">
    <property type="entry name" value="PPM_2"/>
    <property type="match status" value="1"/>
</dbReference>
<dbReference type="PANTHER" id="PTHR47992">
    <property type="entry name" value="PROTEIN PHOSPHATASE"/>
    <property type="match status" value="1"/>
</dbReference>
<protein>
    <submittedName>
        <fullName evidence="3">Serine/threonine phosphatase stp</fullName>
        <ecNumber evidence="3">3.1.3.16</ecNumber>
    </submittedName>
</protein>
<dbReference type="CDD" id="cd00143">
    <property type="entry name" value="PP2Cc"/>
    <property type="match status" value="1"/>
</dbReference>
<dbReference type="OrthoDB" id="9801841at2"/>
<proteinExistence type="predicted"/>
<keyword evidence="3" id="KW-0378">Hydrolase</keyword>
<evidence type="ECO:0000313" key="4">
    <source>
        <dbReference type="Proteomes" id="UP000053235"/>
    </source>
</evidence>
<dbReference type="InterPro" id="IPR015655">
    <property type="entry name" value="PP2C"/>
</dbReference>
<dbReference type="Proteomes" id="UP000053235">
    <property type="component" value="Unassembled WGS sequence"/>
</dbReference>
<evidence type="ECO:0000313" key="3">
    <source>
        <dbReference type="EMBL" id="CTQ66896.1"/>
    </source>
</evidence>
<dbReference type="InterPro" id="IPR001932">
    <property type="entry name" value="PPM-type_phosphatase-like_dom"/>
</dbReference>
<name>A0A0M6ZXG7_9HYPH</name>
<dbReference type="EMBL" id="CXWD01000004">
    <property type="protein sequence ID" value="CTQ66896.1"/>
    <property type="molecule type" value="Genomic_DNA"/>
</dbReference>
<dbReference type="EC" id="3.1.3.16" evidence="3"/>
<dbReference type="STRING" id="388408.LAX5112_01133"/>
<dbReference type="SMART" id="SM00331">
    <property type="entry name" value="PP2C_SIG"/>
    <property type="match status" value="1"/>
</dbReference>
<gene>
    <name evidence="3" type="primary">stp_1</name>
    <name evidence="3" type="ORF">LAX5112_01133</name>
</gene>
<dbReference type="SUPFAM" id="SSF81606">
    <property type="entry name" value="PP2C-like"/>
    <property type="match status" value="1"/>
</dbReference>
<dbReference type="InterPro" id="IPR036457">
    <property type="entry name" value="PPM-type-like_dom_sf"/>
</dbReference>
<evidence type="ECO:0000256" key="1">
    <source>
        <dbReference type="SAM" id="MobiDB-lite"/>
    </source>
</evidence>
<dbReference type="AlphaFoldDB" id="A0A0M6ZXG7"/>
<dbReference type="Pfam" id="PF13672">
    <property type="entry name" value="PP2C_2"/>
    <property type="match status" value="1"/>
</dbReference>
<accession>A0A0M6ZXG7</accession>
<reference evidence="4" key="1">
    <citation type="submission" date="2015-07" db="EMBL/GenBank/DDBJ databases">
        <authorList>
            <person name="Rodrigo-Torres Lidia"/>
            <person name="Arahal R.David."/>
        </authorList>
    </citation>
    <scope>NUCLEOTIDE SEQUENCE [LARGE SCALE GENOMIC DNA]</scope>
    <source>
        <strain evidence="4">CECT 5112</strain>
    </source>
</reference>
<dbReference type="GO" id="GO:0004722">
    <property type="term" value="F:protein serine/threonine phosphatase activity"/>
    <property type="evidence" value="ECO:0007669"/>
    <property type="project" value="UniProtKB-EC"/>
</dbReference>
<sequence>MVTKKKKTGTGLEIETATRQGTRHSQNEDNHVSKPEHAMFAVSDGMGGHRDGHLASRAFVEELQVIEFADGEGVNERLQRIEAAFHRVNDRLYGSYLENPDADISGCTGLTLIIHDGYAGCQWVGDSRLYLLRQGHLFLVSEDHSDDLGRLTRALGSHEDILVDRRVIEFSKGDCFVLCTDGLFKGASETTIADALADGSAGVADRLVAHAVEGGSSDDVTLITVRLNDNG</sequence>
<dbReference type="RefSeq" id="WP_055670989.1">
    <property type="nucleotide sequence ID" value="NZ_CXWD01000004.1"/>
</dbReference>
<organism evidence="3 4">
    <name type="scientific">Roseibium alexandrii</name>
    <dbReference type="NCBI Taxonomy" id="388408"/>
    <lineage>
        <taxon>Bacteria</taxon>
        <taxon>Pseudomonadati</taxon>
        <taxon>Pseudomonadota</taxon>
        <taxon>Alphaproteobacteria</taxon>
        <taxon>Hyphomicrobiales</taxon>
        <taxon>Stappiaceae</taxon>
        <taxon>Roseibium</taxon>
    </lineage>
</organism>
<feature type="region of interest" description="Disordered" evidence="1">
    <location>
        <begin position="1"/>
        <end position="35"/>
    </location>
</feature>
<feature type="compositionally biased region" description="Basic and acidic residues" evidence="1">
    <location>
        <begin position="25"/>
        <end position="35"/>
    </location>
</feature>
<dbReference type="Gene3D" id="3.60.40.10">
    <property type="entry name" value="PPM-type phosphatase domain"/>
    <property type="match status" value="1"/>
</dbReference>
<feature type="domain" description="PPM-type phosphatase" evidence="2">
    <location>
        <begin position="13"/>
        <end position="227"/>
    </location>
</feature>
<evidence type="ECO:0000259" key="2">
    <source>
        <dbReference type="PROSITE" id="PS51746"/>
    </source>
</evidence>
<dbReference type="SMART" id="SM00332">
    <property type="entry name" value="PP2Cc"/>
    <property type="match status" value="1"/>
</dbReference>